<protein>
    <submittedName>
        <fullName evidence="3">PEP-CTERM sorting domain-containing protein</fullName>
    </submittedName>
</protein>
<dbReference type="AlphaFoldDB" id="A0A7C3KC14"/>
<dbReference type="Pfam" id="PF07589">
    <property type="entry name" value="PEP-CTERM"/>
    <property type="match status" value="1"/>
</dbReference>
<dbReference type="EMBL" id="DSRU01000005">
    <property type="protein sequence ID" value="HFM96205.1"/>
    <property type="molecule type" value="Genomic_DNA"/>
</dbReference>
<accession>A0A7C3KC14</accession>
<sequence length="221" mass="23442">MMNQWLPLFTSVALVALSAGSASALSLIGSELKLRTEAQSTPTSQLFVTSFPTSAIVSETQAEFPNVESLFDPSVGVPPGFANSLVDVAIDAGANYLEIDFDNAGFGRYATGFKNTYVFTFTAPIALQITNAVIDPLTTLGLTSDRVTFDGSELFVNVNGLFFNPNSFARLNLTTVAVNPETPIVPNPTPVPEPSSMLLLGSATGLGALLKRYKSRRAIQA</sequence>
<dbReference type="NCBIfam" id="TIGR04155">
    <property type="entry name" value="cyano_PEP"/>
    <property type="match status" value="1"/>
</dbReference>
<dbReference type="NCBIfam" id="TIGR02595">
    <property type="entry name" value="PEP_CTERM"/>
    <property type="match status" value="1"/>
</dbReference>
<name>A0A7C3KC14_9CYAN</name>
<feature type="signal peptide" evidence="1">
    <location>
        <begin position="1"/>
        <end position="24"/>
    </location>
</feature>
<evidence type="ECO:0000259" key="2">
    <source>
        <dbReference type="Pfam" id="PF07589"/>
    </source>
</evidence>
<evidence type="ECO:0000256" key="1">
    <source>
        <dbReference type="SAM" id="SignalP"/>
    </source>
</evidence>
<dbReference type="InterPro" id="IPR013424">
    <property type="entry name" value="Ice-binding_C"/>
</dbReference>
<feature type="domain" description="Ice-binding protein C-terminal" evidence="2">
    <location>
        <begin position="190"/>
        <end position="212"/>
    </location>
</feature>
<proteinExistence type="predicted"/>
<gene>
    <name evidence="3" type="ORF">ENR64_00260</name>
</gene>
<dbReference type="InterPro" id="IPR026374">
    <property type="entry name" value="Cyano_PEP"/>
</dbReference>
<reference evidence="3" key="1">
    <citation type="journal article" date="2020" name="mSystems">
        <title>Genome- and Community-Level Interaction Insights into Carbon Utilization and Element Cycling Functions of Hydrothermarchaeota in Hydrothermal Sediment.</title>
        <authorList>
            <person name="Zhou Z."/>
            <person name="Liu Y."/>
            <person name="Xu W."/>
            <person name="Pan J."/>
            <person name="Luo Z.H."/>
            <person name="Li M."/>
        </authorList>
    </citation>
    <scope>NUCLEOTIDE SEQUENCE [LARGE SCALE GENOMIC DNA]</scope>
    <source>
        <strain evidence="3">SpSt-418</strain>
    </source>
</reference>
<organism evidence="3">
    <name type="scientific">Oscillatoriales cyanobacterium SpSt-418</name>
    <dbReference type="NCBI Taxonomy" id="2282169"/>
    <lineage>
        <taxon>Bacteria</taxon>
        <taxon>Bacillati</taxon>
        <taxon>Cyanobacteriota</taxon>
        <taxon>Cyanophyceae</taxon>
        <taxon>Oscillatoriophycideae</taxon>
        <taxon>Oscillatoriales</taxon>
    </lineage>
</organism>
<evidence type="ECO:0000313" key="3">
    <source>
        <dbReference type="EMBL" id="HFM96205.1"/>
    </source>
</evidence>
<keyword evidence="1" id="KW-0732">Signal</keyword>
<comment type="caution">
    <text evidence="3">The sequence shown here is derived from an EMBL/GenBank/DDBJ whole genome shotgun (WGS) entry which is preliminary data.</text>
</comment>
<feature type="chain" id="PRO_5027902132" evidence="1">
    <location>
        <begin position="25"/>
        <end position="221"/>
    </location>
</feature>